<proteinExistence type="predicted"/>
<accession>A0ABC8LS08</accession>
<dbReference type="Proteomes" id="UP001642260">
    <property type="component" value="Unassembled WGS sequence"/>
</dbReference>
<protein>
    <recommendedName>
        <fullName evidence="3">Secreted protein</fullName>
    </recommendedName>
</protein>
<keyword evidence="2" id="KW-1185">Reference proteome</keyword>
<evidence type="ECO:0000313" key="1">
    <source>
        <dbReference type="EMBL" id="CAH8386580.1"/>
    </source>
</evidence>
<evidence type="ECO:0000313" key="2">
    <source>
        <dbReference type="Proteomes" id="UP001642260"/>
    </source>
</evidence>
<organism evidence="1 2">
    <name type="scientific">Eruca vesicaria subsp. sativa</name>
    <name type="common">Garden rocket</name>
    <name type="synonym">Eruca sativa</name>
    <dbReference type="NCBI Taxonomy" id="29727"/>
    <lineage>
        <taxon>Eukaryota</taxon>
        <taxon>Viridiplantae</taxon>
        <taxon>Streptophyta</taxon>
        <taxon>Embryophyta</taxon>
        <taxon>Tracheophyta</taxon>
        <taxon>Spermatophyta</taxon>
        <taxon>Magnoliopsida</taxon>
        <taxon>eudicotyledons</taxon>
        <taxon>Gunneridae</taxon>
        <taxon>Pentapetalae</taxon>
        <taxon>rosids</taxon>
        <taxon>malvids</taxon>
        <taxon>Brassicales</taxon>
        <taxon>Brassicaceae</taxon>
        <taxon>Brassiceae</taxon>
        <taxon>Eruca</taxon>
    </lineage>
</organism>
<dbReference type="EMBL" id="CAKOAT010712932">
    <property type="protein sequence ID" value="CAH8386580.1"/>
    <property type="molecule type" value="Genomic_DNA"/>
</dbReference>
<evidence type="ECO:0008006" key="3">
    <source>
        <dbReference type="Google" id="ProtNLM"/>
    </source>
</evidence>
<comment type="caution">
    <text evidence="1">The sequence shown here is derived from an EMBL/GenBank/DDBJ whole genome shotgun (WGS) entry which is preliminary data.</text>
</comment>
<name>A0ABC8LS08_ERUVS</name>
<reference evidence="1 2" key="1">
    <citation type="submission" date="2022-03" db="EMBL/GenBank/DDBJ databases">
        <authorList>
            <person name="Macdonald S."/>
            <person name="Ahmed S."/>
            <person name="Newling K."/>
        </authorList>
    </citation>
    <scope>NUCLEOTIDE SEQUENCE [LARGE SCALE GENOMIC DNA]</scope>
</reference>
<sequence>MAAVTYSHSLVFFALFCKSHNPQTRVKVCIARRGDSSTISHRRSQIRLEFGDLKESVKRWILLVVRAGCDFDL</sequence>
<dbReference type="AlphaFoldDB" id="A0ABC8LS08"/>
<gene>
    <name evidence="1" type="ORF">ERUC_LOCUS39063</name>
</gene>